<sequence length="223" mass="24824">MTTNTKIITFIIFALQFAFTGCSGQGHQSIDPKLMDNTPAENYYRPKHIAARDTSPGWQQDGQKLLLTGTVYKPDGRTPAPNVILYYYQTNTDGRYEYKPDEPLNLPRNSLGQTHGYIRGWVKTGSDGKYAIYTVRPGTYPTRSEPAHVHVTVIETGAAKGYYIDDFVFDDDILLTRAKRLKMDGRGGSGILRLVQKGDLHIGERNIILGANVAGYAPAKRPL</sequence>
<keyword evidence="3" id="KW-0560">Oxidoreductase</keyword>
<comment type="caution">
    <text evidence="5">The sequence shown here is derived from an EMBL/GenBank/DDBJ whole genome shotgun (WGS) entry which is preliminary data.</text>
</comment>
<evidence type="ECO:0000313" key="5">
    <source>
        <dbReference type="EMBL" id="MBE9663669.1"/>
    </source>
</evidence>
<dbReference type="AlphaFoldDB" id="A0A929KXV7"/>
<proteinExistence type="inferred from homology"/>
<organism evidence="5 6">
    <name type="scientific">Mucilaginibacter myungsuensis</name>
    <dbReference type="NCBI Taxonomy" id="649104"/>
    <lineage>
        <taxon>Bacteria</taxon>
        <taxon>Pseudomonadati</taxon>
        <taxon>Bacteroidota</taxon>
        <taxon>Sphingobacteriia</taxon>
        <taxon>Sphingobacteriales</taxon>
        <taxon>Sphingobacteriaceae</taxon>
        <taxon>Mucilaginibacter</taxon>
    </lineage>
</organism>
<dbReference type="PANTHER" id="PTHR33711:SF10">
    <property type="entry name" value="INTRADIOL RING-CLEAVAGE DIOXYGENASES DOMAIN-CONTAINING PROTEIN"/>
    <property type="match status" value="1"/>
</dbReference>
<dbReference type="GO" id="GO:0016702">
    <property type="term" value="F:oxidoreductase activity, acting on single donors with incorporation of molecular oxygen, incorporation of two atoms of oxygen"/>
    <property type="evidence" value="ECO:0007669"/>
    <property type="project" value="InterPro"/>
</dbReference>
<evidence type="ECO:0000259" key="4">
    <source>
        <dbReference type="Pfam" id="PF00775"/>
    </source>
</evidence>
<evidence type="ECO:0000256" key="3">
    <source>
        <dbReference type="ARBA" id="ARBA00023002"/>
    </source>
</evidence>
<accession>A0A929KXV7</accession>
<dbReference type="InterPro" id="IPR015889">
    <property type="entry name" value="Intradiol_dOase_core"/>
</dbReference>
<dbReference type="SUPFAM" id="SSF49482">
    <property type="entry name" value="Aromatic compound dioxygenase"/>
    <property type="match status" value="1"/>
</dbReference>
<reference evidence="5" key="1">
    <citation type="submission" date="2020-10" db="EMBL/GenBank/DDBJ databases">
        <title>Mucilaginibacter mali sp. nov., isolated from rhizosphere soil of apple orchard.</title>
        <authorList>
            <person name="Lee J.-S."/>
            <person name="Kim H.S."/>
            <person name="Kim J.-S."/>
        </authorList>
    </citation>
    <scope>NUCLEOTIDE SEQUENCE</scope>
    <source>
        <strain evidence="5">KCTC 22746</strain>
    </source>
</reference>
<dbReference type="Gene3D" id="2.60.130.10">
    <property type="entry name" value="Aromatic compound dioxygenase"/>
    <property type="match status" value="1"/>
</dbReference>
<evidence type="ECO:0000313" key="6">
    <source>
        <dbReference type="Proteomes" id="UP000622475"/>
    </source>
</evidence>
<dbReference type="InterPro" id="IPR000627">
    <property type="entry name" value="Intradiol_dOase_C"/>
</dbReference>
<evidence type="ECO:0000256" key="2">
    <source>
        <dbReference type="ARBA" id="ARBA00022964"/>
    </source>
</evidence>
<evidence type="ECO:0000256" key="1">
    <source>
        <dbReference type="ARBA" id="ARBA00007825"/>
    </source>
</evidence>
<keyword evidence="2 5" id="KW-0223">Dioxygenase</keyword>
<feature type="domain" description="Intradiol ring-cleavage dioxygenases" evidence="4">
    <location>
        <begin position="57"/>
        <end position="150"/>
    </location>
</feature>
<dbReference type="EMBL" id="JADFFL010000007">
    <property type="protein sequence ID" value="MBE9663669.1"/>
    <property type="molecule type" value="Genomic_DNA"/>
</dbReference>
<dbReference type="RefSeq" id="WP_194112907.1">
    <property type="nucleotide sequence ID" value="NZ_JADFFL010000007.1"/>
</dbReference>
<gene>
    <name evidence="5" type="ORF">IRJ16_17415</name>
</gene>
<dbReference type="Pfam" id="PF00775">
    <property type="entry name" value="Dioxygenase_C"/>
    <property type="match status" value="1"/>
</dbReference>
<dbReference type="PANTHER" id="PTHR33711">
    <property type="entry name" value="DIOXYGENASE, PUTATIVE (AFU_ORTHOLOGUE AFUA_2G02910)-RELATED"/>
    <property type="match status" value="1"/>
</dbReference>
<keyword evidence="6" id="KW-1185">Reference proteome</keyword>
<dbReference type="GO" id="GO:0008199">
    <property type="term" value="F:ferric iron binding"/>
    <property type="evidence" value="ECO:0007669"/>
    <property type="project" value="InterPro"/>
</dbReference>
<name>A0A929KXV7_9SPHI</name>
<comment type="similarity">
    <text evidence="1">Belongs to the intradiol ring-cleavage dioxygenase family.</text>
</comment>
<dbReference type="Proteomes" id="UP000622475">
    <property type="component" value="Unassembled WGS sequence"/>
</dbReference>
<dbReference type="PROSITE" id="PS51257">
    <property type="entry name" value="PROKAR_LIPOPROTEIN"/>
    <property type="match status" value="1"/>
</dbReference>
<protein>
    <submittedName>
        <fullName evidence="5">Intradiol ring-cleavage dioxygenase</fullName>
    </submittedName>
</protein>
<dbReference type="InterPro" id="IPR050770">
    <property type="entry name" value="Intradiol_RC_Dioxygenase"/>
</dbReference>